<dbReference type="AlphaFoldDB" id="A0A518V929"/>
<feature type="compositionally biased region" description="Polar residues" evidence="1">
    <location>
        <begin position="159"/>
        <end position="168"/>
    </location>
</feature>
<dbReference type="Proteomes" id="UP000319432">
    <property type="component" value="Chromosome"/>
</dbReference>
<reference evidence="4 5" key="1">
    <citation type="submission" date="2018-11" db="EMBL/GenBank/DDBJ databases">
        <title>Phylogenetic determinants of toxin gene distribution in genomes of Brevibacillus laterosporus.</title>
        <authorList>
            <person name="Glare T.R."/>
            <person name="Durrant A."/>
            <person name="Berry C."/>
            <person name="Palma L."/>
            <person name="Ormskirk M."/>
            <person name="Cox M.O."/>
        </authorList>
    </citation>
    <scope>NUCLEOTIDE SEQUENCE [LARGE SCALE GENOMIC DNA]</scope>
    <source>
        <strain evidence="4 5">1821L</strain>
    </source>
</reference>
<dbReference type="EMBL" id="CP033464">
    <property type="protein sequence ID" value="QDX93507.1"/>
    <property type="molecule type" value="Genomic_DNA"/>
</dbReference>
<feature type="chain" id="PRO_5022691063" evidence="2">
    <location>
        <begin position="32"/>
        <end position="683"/>
    </location>
</feature>
<proteinExistence type="predicted"/>
<feature type="compositionally biased region" description="Acidic residues" evidence="1">
    <location>
        <begin position="136"/>
        <end position="145"/>
    </location>
</feature>
<name>A0A518V929_BRELA</name>
<gene>
    <name evidence="4" type="ORF">EEL30_15130</name>
</gene>
<evidence type="ECO:0000256" key="1">
    <source>
        <dbReference type="SAM" id="MobiDB-lite"/>
    </source>
</evidence>
<dbReference type="Pfam" id="PF07833">
    <property type="entry name" value="Cu_amine_oxidN1"/>
    <property type="match status" value="1"/>
</dbReference>
<evidence type="ECO:0000313" key="5">
    <source>
        <dbReference type="Proteomes" id="UP000319432"/>
    </source>
</evidence>
<feature type="domain" description="Copper amine oxidase-like N-terminal" evidence="3">
    <location>
        <begin position="578"/>
        <end position="681"/>
    </location>
</feature>
<evidence type="ECO:0000256" key="2">
    <source>
        <dbReference type="SAM" id="SignalP"/>
    </source>
</evidence>
<keyword evidence="2" id="KW-0732">Signal</keyword>
<keyword evidence="5" id="KW-1185">Reference proteome</keyword>
<dbReference type="InterPro" id="IPR036582">
    <property type="entry name" value="Mao_N_sf"/>
</dbReference>
<feature type="region of interest" description="Disordered" evidence="1">
    <location>
        <begin position="408"/>
        <end position="433"/>
    </location>
</feature>
<dbReference type="Gene3D" id="3.30.457.10">
    <property type="entry name" value="Copper amine oxidase-like, N-terminal domain"/>
    <property type="match status" value="2"/>
</dbReference>
<protein>
    <submittedName>
        <fullName evidence="4">DUF2808 domain-containing protein</fullName>
    </submittedName>
</protein>
<feature type="compositionally biased region" description="Low complexity" evidence="1">
    <location>
        <begin position="408"/>
        <end position="423"/>
    </location>
</feature>
<sequence length="683" mass="73524">MRKQMKKSAFLLLATTLAITPLLSVPQGAYAVSDLSIKAKDKQASEKTTYTIEFEADKKLSSGSKIIVDFDSDFDLGKVETDSVQVNGKDVEEVKVKSGKVTIELKKGISKGEDVEITIKDVINPDKADDYKISVDDGESEDDEKIEITKGSSSKSGSEKNAFSVSLGSSYPEEKTSIELSKISLEDKLDDSKYIEVIFPNSNMLPSRISTDDVEINGNSPKDVTISNKIVKIKPSSKDNDSKKLEIKFKKDAGIKTPSSGSSYKIDVEYKNTTYTSKEFEVKKGSSSVDSDYSVSLSDSSVGARTSVSLEVKLKDELRYGNDIYIEFPSQDMLPGYISNTSATINGTPVSRASVSGRTIVLNTPSNFSSSDKARIELKMEAFIKNPSTSGSYELAVKHKDTTYRSKSFSVSGSSVTPTNPTNPTTPTPTPVPVNNSAATVSLSKPNPNAISGMTVGIKALGVGLSTADYIEVVMPTSFRVPTTIPTNAITINGSYPSFVGTRGQNLVIYPSLNLPAGQAVSVTINENAKLQTPSASNIYNIGVYTSEERNPLFIRQVMVGAQNGISFKVGTASYKAQGKTFPLAAAPLTVNGNTMVPATFVRDGLKVNTSYTKTSATVKSGNTTMVFKVGSKNVTINGKNITLTDAVQLKNNIPMLPIRTITDNLRFNMAWDEASSSVVIFK</sequence>
<dbReference type="OrthoDB" id="2474314at2"/>
<organism evidence="4 5">
    <name type="scientific">Brevibacillus laterosporus</name>
    <name type="common">Bacillus laterosporus</name>
    <dbReference type="NCBI Taxonomy" id="1465"/>
    <lineage>
        <taxon>Bacteria</taxon>
        <taxon>Bacillati</taxon>
        <taxon>Bacillota</taxon>
        <taxon>Bacilli</taxon>
        <taxon>Bacillales</taxon>
        <taxon>Paenibacillaceae</taxon>
        <taxon>Brevibacillus</taxon>
    </lineage>
</organism>
<feature type="region of interest" description="Disordered" evidence="1">
    <location>
        <begin position="131"/>
        <end position="168"/>
    </location>
</feature>
<dbReference type="SUPFAM" id="SSF55383">
    <property type="entry name" value="Copper amine oxidase, domain N"/>
    <property type="match status" value="2"/>
</dbReference>
<accession>A0A518V929</accession>
<feature type="signal peptide" evidence="2">
    <location>
        <begin position="1"/>
        <end position="31"/>
    </location>
</feature>
<evidence type="ECO:0000259" key="3">
    <source>
        <dbReference type="Pfam" id="PF07833"/>
    </source>
</evidence>
<dbReference type="InterPro" id="IPR012854">
    <property type="entry name" value="Cu_amine_oxidase-like_N"/>
</dbReference>
<evidence type="ECO:0000313" key="4">
    <source>
        <dbReference type="EMBL" id="QDX93507.1"/>
    </source>
</evidence>